<feature type="active site" description="Proton donor" evidence="8">
    <location>
        <position position="323"/>
    </location>
</feature>
<comment type="cofactor">
    <cofactor evidence="1">
        <name>Mn(2+)</name>
        <dbReference type="ChEBI" id="CHEBI:29035"/>
    </cofactor>
</comment>
<evidence type="ECO:0000256" key="4">
    <source>
        <dbReference type="ARBA" id="ARBA00022723"/>
    </source>
</evidence>
<dbReference type="SUPFAM" id="SSF54826">
    <property type="entry name" value="Enolase N-terminal domain-like"/>
    <property type="match status" value="1"/>
</dbReference>
<dbReference type="SUPFAM" id="SSF51604">
    <property type="entry name" value="Enolase C-terminal domain-like"/>
    <property type="match status" value="1"/>
</dbReference>
<dbReference type="SFLD" id="SFLDF00009">
    <property type="entry name" value="o-succinylbenzoate_synthase"/>
    <property type="match status" value="1"/>
</dbReference>
<evidence type="ECO:0000256" key="3">
    <source>
        <dbReference type="ARBA" id="ARBA00008031"/>
    </source>
</evidence>
<gene>
    <name evidence="10" type="ORF">AWB76_06749</name>
</gene>
<dbReference type="Gene3D" id="3.30.390.10">
    <property type="entry name" value="Enolase-like, N-terminal domain"/>
    <property type="match status" value="1"/>
</dbReference>
<dbReference type="SFLD" id="SFLDS00001">
    <property type="entry name" value="Enolase"/>
    <property type="match status" value="1"/>
</dbReference>
<dbReference type="GO" id="GO:0018849">
    <property type="term" value="F:muconate cycloisomerase activity"/>
    <property type="evidence" value="ECO:0007669"/>
    <property type="project" value="InterPro"/>
</dbReference>
<dbReference type="GO" id="GO:0030145">
    <property type="term" value="F:manganese ion binding"/>
    <property type="evidence" value="ECO:0007669"/>
    <property type="project" value="InterPro"/>
</dbReference>
<keyword evidence="4" id="KW-0479">Metal-binding</keyword>
<evidence type="ECO:0000256" key="8">
    <source>
        <dbReference type="PIRSR" id="PIRSR613370-1"/>
    </source>
</evidence>
<dbReference type="SFLD" id="SFLDG00180">
    <property type="entry name" value="muconate_cycloisomerase"/>
    <property type="match status" value="1"/>
</dbReference>
<dbReference type="Proteomes" id="UP000054624">
    <property type="component" value="Unassembled WGS sequence"/>
</dbReference>
<evidence type="ECO:0000256" key="2">
    <source>
        <dbReference type="ARBA" id="ARBA00005211"/>
    </source>
</evidence>
<keyword evidence="5" id="KW-0058">Aromatic hydrocarbons catabolism</keyword>
<protein>
    <submittedName>
        <fullName evidence="10">Muconate and chloromuconate cycloisomerase</fullName>
    </submittedName>
</protein>
<keyword evidence="11" id="KW-1185">Reference proteome</keyword>
<dbReference type="InterPro" id="IPR018110">
    <property type="entry name" value="Mandel_Rmase/mucon_lact_enz_CS"/>
</dbReference>
<comment type="pathway">
    <text evidence="2">Aromatic compound metabolism.</text>
</comment>
<dbReference type="GO" id="GO:0016854">
    <property type="term" value="F:racemase and epimerase activity"/>
    <property type="evidence" value="ECO:0007669"/>
    <property type="project" value="UniProtKB-ARBA"/>
</dbReference>
<dbReference type="GO" id="GO:0006518">
    <property type="term" value="P:peptide metabolic process"/>
    <property type="evidence" value="ECO:0007669"/>
    <property type="project" value="UniProtKB-ARBA"/>
</dbReference>
<dbReference type="PANTHER" id="PTHR48073:SF2">
    <property type="entry name" value="O-SUCCINYLBENZOATE SYNTHASE"/>
    <property type="match status" value="1"/>
</dbReference>
<dbReference type="PROSITE" id="PS00908">
    <property type="entry name" value="MR_MLE_1"/>
    <property type="match status" value="1"/>
</dbReference>
<dbReference type="CDD" id="cd03318">
    <property type="entry name" value="MLE"/>
    <property type="match status" value="1"/>
</dbReference>
<dbReference type="InterPro" id="IPR036849">
    <property type="entry name" value="Enolase-like_C_sf"/>
</dbReference>
<dbReference type="InterPro" id="IPR013341">
    <property type="entry name" value="Mandelate_racemase_N_dom"/>
</dbReference>
<evidence type="ECO:0000313" key="10">
    <source>
        <dbReference type="EMBL" id="SAK92028.1"/>
    </source>
</evidence>
<dbReference type="SMART" id="SM00922">
    <property type="entry name" value="MR_MLE"/>
    <property type="match status" value="1"/>
</dbReference>
<dbReference type="InterPro" id="IPR013342">
    <property type="entry name" value="Mandelate_racemase_C"/>
</dbReference>
<name>A0A158DBU4_9BURK</name>
<comment type="similarity">
    <text evidence="3">Belongs to the mandelate racemase/muconate lactonizing enzyme family.</text>
</comment>
<dbReference type="UniPathway" id="UPA00083"/>
<organism evidence="10 11">
    <name type="scientific">Caballeronia temeraria</name>
    <dbReference type="NCBI Taxonomy" id="1777137"/>
    <lineage>
        <taxon>Bacteria</taxon>
        <taxon>Pseudomonadati</taxon>
        <taxon>Pseudomonadota</taxon>
        <taxon>Betaproteobacteria</taxon>
        <taxon>Burkholderiales</taxon>
        <taxon>Burkholderiaceae</taxon>
        <taxon>Caballeronia</taxon>
    </lineage>
</organism>
<dbReference type="NCBIfam" id="TIGR02534">
    <property type="entry name" value="mucon_cyclo"/>
    <property type="match status" value="1"/>
</dbReference>
<dbReference type="InterPro" id="IPR029065">
    <property type="entry name" value="Enolase_C-like"/>
</dbReference>
<dbReference type="GO" id="GO:0018850">
    <property type="term" value="F:chloromuconate cycloisomerase activity"/>
    <property type="evidence" value="ECO:0007669"/>
    <property type="project" value="InterPro"/>
</dbReference>
<dbReference type="STRING" id="1777137.AWB76_06749"/>
<reference evidence="11" key="1">
    <citation type="submission" date="2016-01" db="EMBL/GenBank/DDBJ databases">
        <authorList>
            <person name="Peeters Charlotte."/>
        </authorList>
    </citation>
    <scope>NUCLEOTIDE SEQUENCE [LARGE SCALE GENOMIC DNA]</scope>
</reference>
<evidence type="ECO:0000256" key="6">
    <source>
        <dbReference type="ARBA" id="ARBA00023211"/>
    </source>
</evidence>
<accession>A0A158DBU4</accession>
<dbReference type="PANTHER" id="PTHR48073">
    <property type="entry name" value="O-SUCCINYLBENZOATE SYNTHASE-RELATED"/>
    <property type="match status" value="1"/>
</dbReference>
<proteinExistence type="inferred from homology"/>
<evidence type="ECO:0000259" key="9">
    <source>
        <dbReference type="SMART" id="SM00922"/>
    </source>
</evidence>
<evidence type="ECO:0000256" key="1">
    <source>
        <dbReference type="ARBA" id="ARBA00001936"/>
    </source>
</evidence>
<dbReference type="PROSITE" id="PS00909">
    <property type="entry name" value="MR_MLE_2"/>
    <property type="match status" value="1"/>
</dbReference>
<dbReference type="Pfam" id="PF13378">
    <property type="entry name" value="MR_MLE_C"/>
    <property type="match status" value="1"/>
</dbReference>
<dbReference type="InterPro" id="IPR029017">
    <property type="entry name" value="Enolase-like_N"/>
</dbReference>
<feature type="active site" description="Proton acceptor" evidence="8">
    <location>
        <position position="165"/>
    </location>
</feature>
<evidence type="ECO:0000313" key="11">
    <source>
        <dbReference type="Proteomes" id="UP000054624"/>
    </source>
</evidence>
<dbReference type="SFLD" id="SFLDG01258">
    <property type="entry name" value="(chloro)muconate_cycloisomeras"/>
    <property type="match status" value="1"/>
</dbReference>
<dbReference type="OrthoDB" id="5596677at2"/>
<dbReference type="GO" id="GO:0009063">
    <property type="term" value="P:amino acid catabolic process"/>
    <property type="evidence" value="ECO:0007669"/>
    <property type="project" value="InterPro"/>
</dbReference>
<dbReference type="AlphaFoldDB" id="A0A158DBU4"/>
<dbReference type="Pfam" id="PF02746">
    <property type="entry name" value="MR_MLE_N"/>
    <property type="match status" value="1"/>
</dbReference>
<keyword evidence="7" id="KW-0413">Isomerase</keyword>
<feature type="domain" description="Mandelate racemase/muconate lactonizing enzyme C-terminal" evidence="9">
    <location>
        <begin position="144"/>
        <end position="241"/>
    </location>
</feature>
<keyword evidence="6" id="KW-0464">Manganese</keyword>
<dbReference type="Gene3D" id="3.20.20.120">
    <property type="entry name" value="Enolase-like C-terminal domain"/>
    <property type="match status" value="1"/>
</dbReference>
<dbReference type="EMBL" id="FCOI02000038">
    <property type="protein sequence ID" value="SAK92028.1"/>
    <property type="molecule type" value="Genomic_DNA"/>
</dbReference>
<evidence type="ECO:0000256" key="5">
    <source>
        <dbReference type="ARBA" id="ARBA00022797"/>
    </source>
</evidence>
<dbReference type="RefSeq" id="WP_061164343.1">
    <property type="nucleotide sequence ID" value="NZ_FCOI02000038.1"/>
</dbReference>
<evidence type="ECO:0000256" key="7">
    <source>
        <dbReference type="ARBA" id="ARBA00023235"/>
    </source>
</evidence>
<dbReference type="InterPro" id="IPR013370">
    <property type="entry name" value="Chloromuconate_cycloisomerase"/>
</dbReference>
<sequence length="370" mass="39887">MKIDAIDALIVDVPTRRPIQMSMTTVHQQSYVIVRVFAEGLVGVGEGGSVGGPVWSAECAETIKTIVEQYLAPHLVGTDAFNLSAALQTMARAVTGNASAKAALEMALLDLKARALGVSISELLGGRLRNSIPIAWTLASGDTKRDIDAAIEMIEKRRHNNFKIKLGFRSPADDLIHMEALSKELGSRASLRVDVNMAWDEQVASTYIPELEALGVDLIEQPVARENTRALRRLSENNRVAIMADESLSTLTSAFDLARDRSVDVFSLKLCNMGGVTATQKVAAVAEASGIASYGGTMLDSTIGTSAALQLYSTIPSLPYGCELLGPFVLADTISQEPLEIRDFELQVPTGIGHGMTLDEEKVRRYARIN</sequence>